<accession>A0A9P8ER07</accession>
<organism evidence="3 4">
    <name type="scientific">Aureobasidium melanogenum</name>
    <name type="common">Aureobasidium pullulans var. melanogenum</name>
    <dbReference type="NCBI Taxonomy" id="46634"/>
    <lineage>
        <taxon>Eukaryota</taxon>
        <taxon>Fungi</taxon>
        <taxon>Dikarya</taxon>
        <taxon>Ascomycota</taxon>
        <taxon>Pezizomycotina</taxon>
        <taxon>Dothideomycetes</taxon>
        <taxon>Dothideomycetidae</taxon>
        <taxon>Dothideales</taxon>
        <taxon>Saccotheciaceae</taxon>
        <taxon>Aureobasidium</taxon>
    </lineage>
</organism>
<reference evidence="3" key="1">
    <citation type="journal article" date="2021" name="J Fungi (Basel)">
        <title>Virulence traits and population genomics of the black yeast Aureobasidium melanogenum.</title>
        <authorList>
            <person name="Cernosa A."/>
            <person name="Sun X."/>
            <person name="Gostincar C."/>
            <person name="Fang C."/>
            <person name="Gunde-Cimerman N."/>
            <person name="Song Z."/>
        </authorList>
    </citation>
    <scope>NUCLEOTIDE SEQUENCE</scope>
    <source>
        <strain evidence="3">EXF-9911</strain>
    </source>
</reference>
<dbReference type="GO" id="GO:0051082">
    <property type="term" value="F:unfolded protein binding"/>
    <property type="evidence" value="ECO:0007669"/>
    <property type="project" value="TreeGrafter"/>
</dbReference>
<proteinExistence type="predicted"/>
<dbReference type="GO" id="GO:1990871">
    <property type="term" value="C:Vma12-Vma22 assembly complex"/>
    <property type="evidence" value="ECO:0007669"/>
    <property type="project" value="TreeGrafter"/>
</dbReference>
<dbReference type="Pfam" id="PF21730">
    <property type="entry name" value="Vma22_CCDC115"/>
    <property type="match status" value="2"/>
</dbReference>
<evidence type="ECO:0000256" key="2">
    <source>
        <dbReference type="SAM" id="MobiDB-lite"/>
    </source>
</evidence>
<feature type="compositionally biased region" description="Basic and acidic residues" evidence="2">
    <location>
        <begin position="148"/>
        <end position="173"/>
    </location>
</feature>
<dbReference type="PANTHER" id="PTHR31996:SF2">
    <property type="entry name" value="COILED-COIL DOMAIN-CONTAINING PROTEIN 115"/>
    <property type="match status" value="1"/>
</dbReference>
<dbReference type="PANTHER" id="PTHR31996">
    <property type="entry name" value="COILED-COIL DOMAIN-CONTAINING PROTEIN 115"/>
    <property type="match status" value="1"/>
</dbReference>
<reference evidence="3" key="2">
    <citation type="submission" date="2021-08" db="EMBL/GenBank/DDBJ databases">
        <authorList>
            <person name="Gostincar C."/>
            <person name="Sun X."/>
            <person name="Song Z."/>
            <person name="Gunde-Cimerman N."/>
        </authorList>
    </citation>
    <scope>NUCLEOTIDE SEQUENCE</scope>
    <source>
        <strain evidence="3">EXF-9911</strain>
    </source>
</reference>
<name>A0A9P8ER07_AURME</name>
<evidence type="ECO:0000256" key="1">
    <source>
        <dbReference type="ARBA" id="ARBA00093634"/>
    </source>
</evidence>
<dbReference type="AlphaFoldDB" id="A0A9P8ER07"/>
<dbReference type="EMBL" id="JAHFXF010000121">
    <property type="protein sequence ID" value="KAG9695767.1"/>
    <property type="molecule type" value="Genomic_DNA"/>
</dbReference>
<dbReference type="InterPro" id="IPR040357">
    <property type="entry name" value="Vma22/CCDC115"/>
</dbReference>
<feature type="region of interest" description="Disordered" evidence="2">
    <location>
        <begin position="93"/>
        <end position="174"/>
    </location>
</feature>
<evidence type="ECO:0000313" key="4">
    <source>
        <dbReference type="Proteomes" id="UP000779574"/>
    </source>
</evidence>
<feature type="non-terminal residue" evidence="3">
    <location>
        <position position="231"/>
    </location>
</feature>
<dbReference type="GO" id="GO:0070072">
    <property type="term" value="P:vacuolar proton-transporting V-type ATPase complex assembly"/>
    <property type="evidence" value="ECO:0007669"/>
    <property type="project" value="InterPro"/>
</dbReference>
<dbReference type="Proteomes" id="UP000779574">
    <property type="component" value="Unassembled WGS sequence"/>
</dbReference>
<dbReference type="OrthoDB" id="408631at2759"/>
<evidence type="ECO:0000313" key="3">
    <source>
        <dbReference type="EMBL" id="KAG9695767.1"/>
    </source>
</evidence>
<protein>
    <recommendedName>
        <fullName evidence="1">Vacuolar ATPase assembly protein VMA22</fullName>
    </recommendedName>
</protein>
<gene>
    <name evidence="3" type="ORF">KCU76_g4238</name>
</gene>
<feature type="compositionally biased region" description="Basic and acidic residues" evidence="2">
    <location>
        <begin position="106"/>
        <end position="120"/>
    </location>
</feature>
<sequence>MADDMYSKTELDVEELRDQLDALWEKHLTLLDSYHQAQQQIARHFSSGFFHLAQATFKSTSRVRYGQEYYDDRMQAITRFDASVDDQDLPRLALKVNDTTSPSTKDSNKDSTSKSSNEKAEENEEDAPAQQPTPPSTPPTESDEELPDEKSHENKSEKADDKEPTQKKVRDPIHWYGILVPPSLRSSQNSFKSAIQDPVVEAVNSAQALRHVNMEIRKLRKDIKKAEKRLP</sequence>
<comment type="caution">
    <text evidence="3">The sequence shown here is derived from an EMBL/GenBank/DDBJ whole genome shotgun (WGS) entry which is preliminary data.</text>
</comment>